<comment type="caution">
    <text evidence="1">The sequence shown here is derived from an EMBL/GenBank/DDBJ whole genome shotgun (WGS) entry which is preliminary data.</text>
</comment>
<reference evidence="1 2" key="1">
    <citation type="submission" date="2017-06" db="EMBL/GenBank/DDBJ databases">
        <title>Description of Rhodopirellula bahusiensis sp. nov.</title>
        <authorList>
            <person name="Kizina J."/>
            <person name="Harder J."/>
        </authorList>
    </citation>
    <scope>NUCLEOTIDE SEQUENCE [LARGE SCALE GENOMIC DNA]</scope>
    <source>
        <strain evidence="1 2">SWK21</strain>
    </source>
</reference>
<sequence length="71" mass="8327">MPPWHRFTSRVKLISKEIYRKPGAKRCQNVTECGFEQKTPVFQHKIQVPSEFRRESIARCVVFLMSCQVAS</sequence>
<dbReference type="Proteomes" id="UP000225740">
    <property type="component" value="Unassembled WGS sequence"/>
</dbReference>
<accession>A0A2G1WBS5</accession>
<proteinExistence type="predicted"/>
<dbReference type="EMBL" id="NIZW01000002">
    <property type="protein sequence ID" value="PHQ36485.1"/>
    <property type="molecule type" value="Genomic_DNA"/>
</dbReference>
<gene>
    <name evidence="1" type="ORF">CEE69_03610</name>
</gene>
<protein>
    <submittedName>
        <fullName evidence="1">Uncharacterized protein</fullName>
    </submittedName>
</protein>
<name>A0A2G1WBS5_9BACT</name>
<keyword evidence="2" id="KW-1185">Reference proteome</keyword>
<evidence type="ECO:0000313" key="2">
    <source>
        <dbReference type="Proteomes" id="UP000225740"/>
    </source>
</evidence>
<evidence type="ECO:0000313" key="1">
    <source>
        <dbReference type="EMBL" id="PHQ36485.1"/>
    </source>
</evidence>
<organism evidence="1 2">
    <name type="scientific">Rhodopirellula bahusiensis</name>
    <dbReference type="NCBI Taxonomy" id="2014065"/>
    <lineage>
        <taxon>Bacteria</taxon>
        <taxon>Pseudomonadati</taxon>
        <taxon>Planctomycetota</taxon>
        <taxon>Planctomycetia</taxon>
        <taxon>Pirellulales</taxon>
        <taxon>Pirellulaceae</taxon>
        <taxon>Rhodopirellula</taxon>
    </lineage>
</organism>
<dbReference type="AlphaFoldDB" id="A0A2G1WBS5"/>